<dbReference type="CDD" id="cd17356">
    <property type="entry name" value="MFS_HXT"/>
    <property type="match status" value="1"/>
</dbReference>
<dbReference type="PANTHER" id="PTHR48022">
    <property type="entry name" value="PLASTIDIC GLUCOSE TRANSPORTER 4"/>
    <property type="match status" value="1"/>
</dbReference>
<keyword evidence="4 9" id="KW-0812">Transmembrane</keyword>
<dbReference type="NCBIfam" id="TIGR00879">
    <property type="entry name" value="SP"/>
    <property type="match status" value="1"/>
</dbReference>
<evidence type="ECO:0000256" key="9">
    <source>
        <dbReference type="SAM" id="Phobius"/>
    </source>
</evidence>
<feature type="transmembrane region" description="Helical" evidence="9">
    <location>
        <begin position="6"/>
        <end position="24"/>
    </location>
</feature>
<dbReference type="Pfam" id="PF00083">
    <property type="entry name" value="Sugar_tr"/>
    <property type="match status" value="1"/>
</dbReference>
<comment type="subcellular location">
    <subcellularLocation>
        <location evidence="1">Membrane</location>
        <topology evidence="1">Multi-pass membrane protein</topology>
    </subcellularLocation>
</comment>
<dbReference type="EMBL" id="HG793139">
    <property type="protein sequence ID" value="CRL22010.1"/>
    <property type="molecule type" value="Genomic_DNA"/>
</dbReference>
<dbReference type="PROSITE" id="PS00217">
    <property type="entry name" value="SUGAR_TRANSPORT_2"/>
    <property type="match status" value="1"/>
</dbReference>
<evidence type="ECO:0000256" key="2">
    <source>
        <dbReference type="ARBA" id="ARBA00010992"/>
    </source>
</evidence>
<evidence type="ECO:0000313" key="11">
    <source>
        <dbReference type="EMBL" id="CRL22010.1"/>
    </source>
</evidence>
<dbReference type="Gene3D" id="1.20.1250.20">
    <property type="entry name" value="MFS general substrate transporter like domains"/>
    <property type="match status" value="1"/>
</dbReference>
<dbReference type="InterPro" id="IPR003663">
    <property type="entry name" value="Sugar/inositol_transpt"/>
</dbReference>
<sequence>MMITNIYVITAIAVIGGSLFGFDLSSMSAILSTQQYRCYFNQGPNGPPFNNSIHCSGPSSTLQGGITASMSGGSFIGALISGFVTDRFGRKSAIQMGSIIWIIGSTICSASQNVTMLIVGRFINGFCVGICSAQVPVYVGELAPPHLRGLVMGAQQWAITWGVLIMFYISYGSSFLTGPVAFRLPWGLQMIPAIFLFIGLLFTPESPRWLAKKDRWEECCHIISSIHSNNNLDDEFIQMEIQQLKDACELERHKTDNTYFDLFRPHMIWRTHIVVFVQIWCQLTGINAILYYITYIFGMAGLSGSSNLVASSISCVINVVMTVPALLFMDRIGRRPLLIGGSISLTIWWSVCAGLMGGYGAPAPPGGLDHIAEQSWLITGAPAKVVIACSYLIVASFAPTWGPIEWVYPPELFPLRLRGKAAALSTASNWAFNFALSYFIPPAFVNITWKTYIIFAVFAFAMTLHVFFVFPETSGRTLEEVEDAFKGIKLAWRMGEDKHKDEGRTLKHEPGQKERGEAVHLEDGLESF</sequence>
<dbReference type="InterPro" id="IPR005828">
    <property type="entry name" value="MFS_sugar_transport-like"/>
</dbReference>
<gene>
    <name evidence="11" type="ORF">PCAMFM013_S006g000550</name>
</gene>
<dbReference type="AlphaFoldDB" id="A0A0G4P6Q9"/>
<name>A0A0G4P6Q9_PENC3</name>
<dbReference type="SUPFAM" id="SSF103473">
    <property type="entry name" value="MFS general substrate transporter"/>
    <property type="match status" value="1"/>
</dbReference>
<evidence type="ECO:0000256" key="7">
    <source>
        <dbReference type="RuleBase" id="RU003346"/>
    </source>
</evidence>
<feature type="transmembrane region" description="Helical" evidence="9">
    <location>
        <begin position="336"/>
        <end position="361"/>
    </location>
</feature>
<evidence type="ECO:0000256" key="3">
    <source>
        <dbReference type="ARBA" id="ARBA00022448"/>
    </source>
</evidence>
<dbReference type="PRINTS" id="PR00171">
    <property type="entry name" value="SUGRTRNSPORT"/>
</dbReference>
<organism evidence="11 12">
    <name type="scientific">Penicillium camemberti (strain FM 013)</name>
    <dbReference type="NCBI Taxonomy" id="1429867"/>
    <lineage>
        <taxon>Eukaryota</taxon>
        <taxon>Fungi</taxon>
        <taxon>Dikarya</taxon>
        <taxon>Ascomycota</taxon>
        <taxon>Pezizomycotina</taxon>
        <taxon>Eurotiomycetes</taxon>
        <taxon>Eurotiomycetidae</taxon>
        <taxon>Eurotiales</taxon>
        <taxon>Aspergillaceae</taxon>
        <taxon>Penicillium</taxon>
    </lineage>
</organism>
<evidence type="ECO:0000256" key="6">
    <source>
        <dbReference type="ARBA" id="ARBA00023136"/>
    </source>
</evidence>
<keyword evidence="6 9" id="KW-0472">Membrane</keyword>
<protein>
    <submittedName>
        <fullName evidence="11">Sugar/inositol transporter</fullName>
    </submittedName>
</protein>
<evidence type="ECO:0000256" key="5">
    <source>
        <dbReference type="ARBA" id="ARBA00022989"/>
    </source>
</evidence>
<dbReference type="PROSITE" id="PS50850">
    <property type="entry name" value="MFS"/>
    <property type="match status" value="1"/>
</dbReference>
<evidence type="ECO:0000256" key="4">
    <source>
        <dbReference type="ARBA" id="ARBA00022692"/>
    </source>
</evidence>
<dbReference type="Proteomes" id="UP000053732">
    <property type="component" value="Unassembled WGS sequence"/>
</dbReference>
<keyword evidence="5 9" id="KW-1133">Transmembrane helix</keyword>
<dbReference type="PANTHER" id="PTHR48022:SF7">
    <property type="entry name" value="MAJOR FACILITATOR SUPERFAMILY (MFS) PROFILE DOMAIN-CONTAINING PROTEIN-RELATED"/>
    <property type="match status" value="1"/>
</dbReference>
<dbReference type="GO" id="GO:0005351">
    <property type="term" value="F:carbohydrate:proton symporter activity"/>
    <property type="evidence" value="ECO:0007669"/>
    <property type="project" value="TreeGrafter"/>
</dbReference>
<dbReference type="FunFam" id="1.20.1250.20:FF:000026">
    <property type="entry name" value="MFS quinate transporter QutD"/>
    <property type="match status" value="1"/>
</dbReference>
<feature type="transmembrane region" description="Helical" evidence="9">
    <location>
        <begin position="150"/>
        <end position="171"/>
    </location>
</feature>
<dbReference type="InterPro" id="IPR036259">
    <property type="entry name" value="MFS_trans_sf"/>
</dbReference>
<evidence type="ECO:0000256" key="1">
    <source>
        <dbReference type="ARBA" id="ARBA00004141"/>
    </source>
</evidence>
<comment type="similarity">
    <text evidence="2 7">Belongs to the major facilitator superfamily. Sugar transporter (TC 2.A.1.1) family.</text>
</comment>
<proteinExistence type="inferred from homology"/>
<evidence type="ECO:0000259" key="10">
    <source>
        <dbReference type="PROSITE" id="PS50850"/>
    </source>
</evidence>
<feature type="transmembrane region" description="Helical" evidence="9">
    <location>
        <begin position="309"/>
        <end position="329"/>
    </location>
</feature>
<accession>A0A0G4P6Q9</accession>
<feature type="transmembrane region" description="Helical" evidence="9">
    <location>
        <begin position="183"/>
        <end position="203"/>
    </location>
</feature>
<feature type="transmembrane region" description="Helical" evidence="9">
    <location>
        <begin position="452"/>
        <end position="470"/>
    </location>
</feature>
<keyword evidence="3 7" id="KW-0813">Transport</keyword>
<reference evidence="11 12" key="1">
    <citation type="journal article" date="2014" name="Nat. Commun.">
        <title>Multiple recent horizontal transfers of a large genomic region in cheese making fungi.</title>
        <authorList>
            <person name="Cheeseman K."/>
            <person name="Ropars J."/>
            <person name="Renault P."/>
            <person name="Dupont J."/>
            <person name="Gouzy J."/>
            <person name="Branca A."/>
            <person name="Abraham A.L."/>
            <person name="Ceppi M."/>
            <person name="Conseiller E."/>
            <person name="Debuchy R."/>
            <person name="Malagnac F."/>
            <person name="Goarin A."/>
            <person name="Silar P."/>
            <person name="Lacoste S."/>
            <person name="Sallet E."/>
            <person name="Bensimon A."/>
            <person name="Giraud T."/>
            <person name="Brygoo Y."/>
        </authorList>
    </citation>
    <scope>NUCLEOTIDE SEQUENCE [LARGE SCALE GENOMIC DNA]</scope>
    <source>
        <strain evidence="12">FM 013</strain>
    </source>
</reference>
<evidence type="ECO:0000313" key="12">
    <source>
        <dbReference type="Proteomes" id="UP000053732"/>
    </source>
</evidence>
<dbReference type="InterPro" id="IPR020846">
    <property type="entry name" value="MFS_dom"/>
</dbReference>
<feature type="domain" description="Major facilitator superfamily (MFS) profile" evidence="10">
    <location>
        <begin position="9"/>
        <end position="474"/>
    </location>
</feature>
<feature type="region of interest" description="Disordered" evidence="8">
    <location>
        <begin position="501"/>
        <end position="528"/>
    </location>
</feature>
<keyword evidence="12" id="KW-1185">Reference proteome</keyword>
<dbReference type="InterPro" id="IPR050360">
    <property type="entry name" value="MFS_Sugar_Transporters"/>
</dbReference>
<dbReference type="GO" id="GO:0016020">
    <property type="term" value="C:membrane"/>
    <property type="evidence" value="ECO:0007669"/>
    <property type="project" value="UniProtKB-SubCell"/>
</dbReference>
<evidence type="ECO:0000256" key="8">
    <source>
        <dbReference type="SAM" id="MobiDB-lite"/>
    </source>
</evidence>
<feature type="transmembrane region" description="Helical" evidence="9">
    <location>
        <begin position="273"/>
        <end position="297"/>
    </location>
</feature>
<dbReference type="PROSITE" id="PS00216">
    <property type="entry name" value="SUGAR_TRANSPORT_1"/>
    <property type="match status" value="1"/>
</dbReference>
<dbReference type="InterPro" id="IPR005829">
    <property type="entry name" value="Sugar_transporter_CS"/>
</dbReference>